<dbReference type="Proteomes" id="UP000515211">
    <property type="component" value="Chromosome 5"/>
</dbReference>
<feature type="domain" description="Integrase zinc-binding" evidence="1">
    <location>
        <begin position="90"/>
        <end position="144"/>
    </location>
</feature>
<accession>A0A9C6TY71</accession>
<evidence type="ECO:0000313" key="2">
    <source>
        <dbReference type="Proteomes" id="UP000515211"/>
    </source>
</evidence>
<proteinExistence type="predicted"/>
<dbReference type="AlphaFoldDB" id="A0A9C6TY71"/>
<gene>
    <name evidence="3" type="primary">LOC127747622</name>
</gene>
<reference evidence="3" key="2">
    <citation type="submission" date="2025-08" db="UniProtKB">
        <authorList>
            <consortium name="RefSeq"/>
        </authorList>
    </citation>
    <scope>IDENTIFICATION</scope>
    <source>
        <tissue evidence="3">Whole plant</tissue>
    </source>
</reference>
<organism evidence="2 3">
    <name type="scientific">Arachis duranensis</name>
    <name type="common">Wild peanut</name>
    <dbReference type="NCBI Taxonomy" id="130453"/>
    <lineage>
        <taxon>Eukaryota</taxon>
        <taxon>Viridiplantae</taxon>
        <taxon>Streptophyta</taxon>
        <taxon>Embryophyta</taxon>
        <taxon>Tracheophyta</taxon>
        <taxon>Spermatophyta</taxon>
        <taxon>Magnoliopsida</taxon>
        <taxon>eudicotyledons</taxon>
        <taxon>Gunneridae</taxon>
        <taxon>Pentapetalae</taxon>
        <taxon>rosids</taxon>
        <taxon>fabids</taxon>
        <taxon>Fabales</taxon>
        <taxon>Fabaceae</taxon>
        <taxon>Papilionoideae</taxon>
        <taxon>50 kb inversion clade</taxon>
        <taxon>dalbergioids sensu lato</taxon>
        <taxon>Dalbergieae</taxon>
        <taxon>Pterocarpus clade</taxon>
        <taxon>Arachis</taxon>
    </lineage>
</organism>
<evidence type="ECO:0000313" key="3">
    <source>
        <dbReference type="RefSeq" id="XP_052117668.1"/>
    </source>
</evidence>
<dbReference type="KEGG" id="adu:127747622"/>
<dbReference type="GeneID" id="127747622"/>
<keyword evidence="2" id="KW-1185">Reference proteome</keyword>
<dbReference type="RefSeq" id="XP_052117668.1">
    <property type="nucleotide sequence ID" value="XM_052261708.1"/>
</dbReference>
<reference evidence="2" key="1">
    <citation type="journal article" date="2016" name="Nat. Genet.">
        <title>The genome sequences of Arachis duranensis and Arachis ipaensis, the diploid ancestors of cultivated peanut.</title>
        <authorList>
            <person name="Bertioli D.J."/>
            <person name="Cannon S.B."/>
            <person name="Froenicke L."/>
            <person name="Huang G."/>
            <person name="Farmer A.D."/>
            <person name="Cannon E.K."/>
            <person name="Liu X."/>
            <person name="Gao D."/>
            <person name="Clevenger J."/>
            <person name="Dash S."/>
            <person name="Ren L."/>
            <person name="Moretzsohn M.C."/>
            <person name="Shirasawa K."/>
            <person name="Huang W."/>
            <person name="Vidigal B."/>
            <person name="Abernathy B."/>
            <person name="Chu Y."/>
            <person name="Niederhuth C.E."/>
            <person name="Umale P."/>
            <person name="Araujo A.C."/>
            <person name="Kozik A."/>
            <person name="Kim K.D."/>
            <person name="Burow M.D."/>
            <person name="Varshney R.K."/>
            <person name="Wang X."/>
            <person name="Zhang X."/>
            <person name="Barkley N."/>
            <person name="Guimaraes P.M."/>
            <person name="Isobe S."/>
            <person name="Guo B."/>
            <person name="Liao B."/>
            <person name="Stalker H.T."/>
            <person name="Schmitz R.J."/>
            <person name="Scheffler B.E."/>
            <person name="Leal-Bertioli S.C."/>
            <person name="Xun X."/>
            <person name="Jackson S.A."/>
            <person name="Michelmore R."/>
            <person name="Ozias-Akins P."/>
        </authorList>
    </citation>
    <scope>NUCLEOTIDE SEQUENCE [LARGE SCALE GENOMIC DNA]</scope>
    <source>
        <strain evidence="2">cv. V14167</strain>
    </source>
</reference>
<dbReference type="InterPro" id="IPR041588">
    <property type="entry name" value="Integrase_H2C2"/>
</dbReference>
<dbReference type="Gene3D" id="1.10.340.70">
    <property type="match status" value="1"/>
</dbReference>
<name>A0A9C6TY71_ARADU</name>
<protein>
    <submittedName>
        <fullName evidence="3">Uncharacterized protein LOC127747622</fullName>
    </submittedName>
</protein>
<sequence length="170" mass="20018">MRWRRRLELLKDYDSELSYHLFGKAKVVAGALGRKSLTIAWVRIKEEELVDKLVDRKLDIVGDKRREEFTKEGERLWRDKGRVGKQDVGSLRQDLLSGTHYSGFSVHPGSTKRYYNLKKMFWWPRMKGDVATVASKCLTCQKAKIEHQELSGMIQPLEILQWKWTMMRFG</sequence>
<evidence type="ECO:0000259" key="1">
    <source>
        <dbReference type="Pfam" id="PF17921"/>
    </source>
</evidence>
<dbReference type="Pfam" id="PF17921">
    <property type="entry name" value="Integrase_H2C2"/>
    <property type="match status" value="1"/>
</dbReference>